<dbReference type="Proteomes" id="UP000058613">
    <property type="component" value="Chromosome"/>
</dbReference>
<dbReference type="OrthoDB" id="5817at2157"/>
<evidence type="ECO:0000313" key="3">
    <source>
        <dbReference type="EMBL" id="OWJ54289.1"/>
    </source>
</evidence>
<dbReference type="PANTHER" id="PTHR43196">
    <property type="entry name" value="SULFATE ADENYLYLTRANSFERASE SUBUNIT 2"/>
    <property type="match status" value="1"/>
</dbReference>
<feature type="domain" description="Phosphoadenosine phosphosulphate reductase" evidence="1">
    <location>
        <begin position="136"/>
        <end position="309"/>
    </location>
</feature>
<evidence type="ECO:0000313" key="5">
    <source>
        <dbReference type="Proteomes" id="UP000196694"/>
    </source>
</evidence>
<keyword evidence="2" id="KW-0808">Transferase</keyword>
<reference evidence="3 5" key="2">
    <citation type="submission" date="2017-05" db="EMBL/GenBank/DDBJ databases">
        <title>The draft genome of the hyperthermophilic archaeon 'Pyrodictium delaneyi strain Hulk', an iron and nitrate reducer, reveals the capacity for sulfate reduction.</title>
        <authorList>
            <person name="Demey L.M."/>
            <person name="Miller C."/>
            <person name="Manzella M."/>
            <person name="Reguera G."/>
            <person name="Kashefi K."/>
        </authorList>
    </citation>
    <scope>NUCLEOTIDE SEQUENCE [LARGE SCALE GENOMIC DNA]</scope>
    <source>
        <strain evidence="3 5">Hulk</strain>
    </source>
</reference>
<reference evidence="2 4" key="1">
    <citation type="submission" date="2015-10" db="EMBL/GenBank/DDBJ databases">
        <title>Complete genome sequence of hyperthermophilic archaeon Pyrodictium delaneyi Su06.</title>
        <authorList>
            <person name="Jung J.-H."/>
            <person name="Lin J."/>
            <person name="Holden J.F."/>
            <person name="Park C.-S."/>
        </authorList>
    </citation>
    <scope>NUCLEOTIDE SEQUENCE [LARGE SCALE GENOMIC DNA]</scope>
    <source>
        <strain evidence="2 4">Su06</strain>
    </source>
</reference>
<dbReference type="RefSeq" id="WP_055407384.1">
    <property type="nucleotide sequence ID" value="NZ_CP013011.1"/>
</dbReference>
<keyword evidence="5" id="KW-1185">Reference proteome</keyword>
<proteinExistence type="predicted"/>
<evidence type="ECO:0000259" key="1">
    <source>
        <dbReference type="Pfam" id="PF01507"/>
    </source>
</evidence>
<dbReference type="Pfam" id="PF01507">
    <property type="entry name" value="PAPS_reduct"/>
    <property type="match status" value="1"/>
</dbReference>
<dbReference type="GeneID" id="26098481"/>
<dbReference type="Proteomes" id="UP000196694">
    <property type="component" value="Unassembled WGS sequence"/>
</dbReference>
<dbReference type="GO" id="GO:0016740">
    <property type="term" value="F:transferase activity"/>
    <property type="evidence" value="ECO:0007669"/>
    <property type="project" value="UniProtKB-KW"/>
</dbReference>
<dbReference type="EMBL" id="CP013011">
    <property type="protein sequence ID" value="ALL00205.1"/>
    <property type="molecule type" value="Genomic_DNA"/>
</dbReference>
<evidence type="ECO:0000313" key="4">
    <source>
        <dbReference type="Proteomes" id="UP000058613"/>
    </source>
</evidence>
<evidence type="ECO:0000313" key="2">
    <source>
        <dbReference type="EMBL" id="ALL00205.1"/>
    </source>
</evidence>
<accession>A0A0P0N2D6</accession>
<dbReference type="KEGG" id="pdl:Pyrde_0155"/>
<dbReference type="InterPro" id="IPR014729">
    <property type="entry name" value="Rossmann-like_a/b/a_fold"/>
</dbReference>
<dbReference type="EMBL" id="NCQP01000006">
    <property type="protein sequence ID" value="OWJ54289.1"/>
    <property type="molecule type" value="Genomic_DNA"/>
</dbReference>
<dbReference type="InterPro" id="IPR002500">
    <property type="entry name" value="PAPS_reduct_dom"/>
</dbReference>
<dbReference type="PANTHER" id="PTHR43196:SF2">
    <property type="entry name" value="PHOSPHOADENOSINE PHOSPHOSULFATE REDUCTASE"/>
    <property type="match status" value="1"/>
</dbReference>
<protein>
    <submittedName>
        <fullName evidence="2">Phosphoadenosine phosphosulfate reductase or sulfotransferase</fullName>
    </submittedName>
</protein>
<sequence>MRRPPPTPVPDHYGAHWGIVADGGDHAMTELYPVIERGELRGVVGSGGDATKICNVDGSCRYYLWVSRSRALDVTGLLNRRGILEVDAGRGRGFAPVRPWLSSPPYVHARAVPDLDEYARMLVRMVGRELRGRTVLLGFSGGKDSVAALLTLLKLQEYVDFRLHVMFIHIPFLESPRSVEFVEKLASRLGITVDVRSAPRRDMKSLLKWKGMPRRGYRFCTVYKAKPMREARKKDPKLIEVIGDRLTESPKRFERLSKAAASRVVLTGRKFRPTYMFTLPDIVAIVREAELVHPDYLDGVPRVACALCPYKALHEFESIPSLEDPGLIDAVFEKMWRRWYSWTSLEEFREQHLWRFSARDAKPLLYAKKILEGREELEELRAERISEMYRRAWQEGVNAPELDDPWKAAELALRAQRAGLPVALPEDY</sequence>
<dbReference type="STRING" id="1273541.Pyrde_0155"/>
<dbReference type="Gene3D" id="3.40.50.620">
    <property type="entry name" value="HUPs"/>
    <property type="match status" value="1"/>
</dbReference>
<name>A0A0P0N2D6_9CREN</name>
<dbReference type="AlphaFoldDB" id="A0A0P0N2D6"/>
<organism evidence="2 4">
    <name type="scientific">Pyrodictium delaneyi</name>
    <dbReference type="NCBI Taxonomy" id="1273541"/>
    <lineage>
        <taxon>Archaea</taxon>
        <taxon>Thermoproteota</taxon>
        <taxon>Thermoprotei</taxon>
        <taxon>Desulfurococcales</taxon>
        <taxon>Pyrodictiaceae</taxon>
        <taxon>Pyrodictium</taxon>
    </lineage>
</organism>
<dbReference type="SUPFAM" id="SSF52402">
    <property type="entry name" value="Adenine nucleotide alpha hydrolases-like"/>
    <property type="match status" value="1"/>
</dbReference>
<dbReference type="InterPro" id="IPR050128">
    <property type="entry name" value="Sulfate_adenylyltrnsfr_sub2"/>
</dbReference>
<gene>
    <name evidence="3" type="ORF">Pdsh_07325</name>
    <name evidence="2" type="ORF">Pyrde_0155</name>
</gene>